<dbReference type="InterPro" id="IPR013766">
    <property type="entry name" value="Thioredoxin_domain"/>
</dbReference>
<evidence type="ECO:0000256" key="8">
    <source>
        <dbReference type="ARBA" id="ARBA00038489"/>
    </source>
</evidence>
<evidence type="ECO:0000256" key="7">
    <source>
        <dbReference type="ARBA" id="ARBA00032824"/>
    </source>
</evidence>
<comment type="catalytic activity">
    <reaction evidence="9">
        <text>a hydroperoxide + [thioredoxin]-dithiol = an alcohol + [thioredoxin]-disulfide + H2O</text>
        <dbReference type="Rhea" id="RHEA:62620"/>
        <dbReference type="Rhea" id="RHEA-COMP:10698"/>
        <dbReference type="Rhea" id="RHEA-COMP:10700"/>
        <dbReference type="ChEBI" id="CHEBI:15377"/>
        <dbReference type="ChEBI" id="CHEBI:29950"/>
        <dbReference type="ChEBI" id="CHEBI:30879"/>
        <dbReference type="ChEBI" id="CHEBI:35924"/>
        <dbReference type="ChEBI" id="CHEBI:50058"/>
        <dbReference type="EC" id="1.11.1.24"/>
    </reaction>
</comment>
<dbReference type="PANTHER" id="PTHR42801">
    <property type="entry name" value="THIOREDOXIN-DEPENDENT PEROXIDE REDUCTASE"/>
    <property type="match status" value="1"/>
</dbReference>
<dbReference type="GO" id="GO:0005737">
    <property type="term" value="C:cytoplasm"/>
    <property type="evidence" value="ECO:0007669"/>
    <property type="project" value="TreeGrafter"/>
</dbReference>
<reference evidence="11" key="1">
    <citation type="submission" date="2022-10" db="EMBL/GenBank/DDBJ databases">
        <title>Culturing micro-colonial fungi from biological soil crusts in the Mojave desert and describing Neophaeococcomyces mojavensis, and introducing the new genera and species Taxawa tesnikishii.</title>
        <authorList>
            <person name="Kurbessoian T."/>
            <person name="Stajich J.E."/>
        </authorList>
    </citation>
    <scope>NUCLEOTIDE SEQUENCE</scope>
    <source>
        <strain evidence="11">TK_41</strain>
    </source>
</reference>
<evidence type="ECO:0000256" key="6">
    <source>
        <dbReference type="ARBA" id="ARBA00023284"/>
    </source>
</evidence>
<dbReference type="GO" id="GO:0045454">
    <property type="term" value="P:cell redox homeostasis"/>
    <property type="evidence" value="ECO:0007669"/>
    <property type="project" value="TreeGrafter"/>
</dbReference>
<dbReference type="PROSITE" id="PS51352">
    <property type="entry name" value="THIOREDOXIN_2"/>
    <property type="match status" value="1"/>
</dbReference>
<keyword evidence="3" id="KW-0049">Antioxidant</keyword>
<dbReference type="InterPro" id="IPR000866">
    <property type="entry name" value="AhpC/TSA"/>
</dbReference>
<gene>
    <name evidence="11" type="ORF">H2200_003314</name>
</gene>
<keyword evidence="5" id="KW-1015">Disulfide bond</keyword>
<organism evidence="11 12">
    <name type="scientific">Cladophialophora chaetospira</name>
    <dbReference type="NCBI Taxonomy" id="386627"/>
    <lineage>
        <taxon>Eukaryota</taxon>
        <taxon>Fungi</taxon>
        <taxon>Dikarya</taxon>
        <taxon>Ascomycota</taxon>
        <taxon>Pezizomycotina</taxon>
        <taxon>Eurotiomycetes</taxon>
        <taxon>Chaetothyriomycetidae</taxon>
        <taxon>Chaetothyriales</taxon>
        <taxon>Herpotrichiellaceae</taxon>
        <taxon>Cladophialophora</taxon>
    </lineage>
</organism>
<protein>
    <recommendedName>
        <fullName evidence="1">thioredoxin-dependent peroxiredoxin</fullName>
        <ecNumber evidence="1">1.11.1.24</ecNumber>
    </recommendedName>
    <alternativeName>
        <fullName evidence="7">Thioredoxin peroxidase</fullName>
    </alternativeName>
</protein>
<evidence type="ECO:0000256" key="3">
    <source>
        <dbReference type="ARBA" id="ARBA00022862"/>
    </source>
</evidence>
<keyword evidence="6" id="KW-0676">Redox-active center</keyword>
<dbReference type="InterPro" id="IPR036249">
    <property type="entry name" value="Thioredoxin-like_sf"/>
</dbReference>
<keyword evidence="4" id="KW-0560">Oxidoreductase</keyword>
<dbReference type="Gene3D" id="3.40.30.10">
    <property type="entry name" value="Glutaredoxin"/>
    <property type="match status" value="1"/>
</dbReference>
<evidence type="ECO:0000256" key="1">
    <source>
        <dbReference type="ARBA" id="ARBA00013017"/>
    </source>
</evidence>
<evidence type="ECO:0000259" key="10">
    <source>
        <dbReference type="PROSITE" id="PS51352"/>
    </source>
</evidence>
<sequence>MSIAVELSTKYDEIHRTAGPSISAALKKATTDHKNSFDPSKAIQLGDKFPDFQLSDAKGDQVSLQDLLRTGPLLISFYRGQWCPYCNIELHALQKLLPEFKAKQVTLVAISPELPDQALSTAEKNGLEFPVLSDIGNKLAKQLGIVYAQPEEMSSLLTFVDWEKSYGDKSFEVPVPATILVDQKGIVRNTFVEAAWHERLDPSTTLQWIEKL</sequence>
<dbReference type="SUPFAM" id="SSF52833">
    <property type="entry name" value="Thioredoxin-like"/>
    <property type="match status" value="1"/>
</dbReference>
<dbReference type="AlphaFoldDB" id="A0AA39CM61"/>
<dbReference type="EC" id="1.11.1.24" evidence="1"/>
<dbReference type="GO" id="GO:0034599">
    <property type="term" value="P:cellular response to oxidative stress"/>
    <property type="evidence" value="ECO:0007669"/>
    <property type="project" value="TreeGrafter"/>
</dbReference>
<dbReference type="CDD" id="cd02970">
    <property type="entry name" value="PRX_like2"/>
    <property type="match status" value="1"/>
</dbReference>
<proteinExistence type="inferred from homology"/>
<keyword evidence="2" id="KW-0575">Peroxidase</keyword>
<dbReference type="PANTHER" id="PTHR42801:SF7">
    <property type="entry name" value="SLL1159 PROTEIN"/>
    <property type="match status" value="1"/>
</dbReference>
<dbReference type="InterPro" id="IPR050924">
    <property type="entry name" value="Peroxiredoxin_BCP/PrxQ"/>
</dbReference>
<feature type="domain" description="Thioredoxin" evidence="10">
    <location>
        <begin position="43"/>
        <end position="212"/>
    </location>
</feature>
<evidence type="ECO:0000256" key="2">
    <source>
        <dbReference type="ARBA" id="ARBA00022559"/>
    </source>
</evidence>
<evidence type="ECO:0000256" key="9">
    <source>
        <dbReference type="ARBA" id="ARBA00049091"/>
    </source>
</evidence>
<dbReference type="Pfam" id="PF00578">
    <property type="entry name" value="AhpC-TSA"/>
    <property type="match status" value="1"/>
</dbReference>
<evidence type="ECO:0000313" key="11">
    <source>
        <dbReference type="EMBL" id="KAJ9613372.1"/>
    </source>
</evidence>
<name>A0AA39CM61_9EURO</name>
<keyword evidence="12" id="KW-1185">Reference proteome</keyword>
<dbReference type="GO" id="GO:0008379">
    <property type="term" value="F:thioredoxin peroxidase activity"/>
    <property type="evidence" value="ECO:0007669"/>
    <property type="project" value="TreeGrafter"/>
</dbReference>
<evidence type="ECO:0000313" key="12">
    <source>
        <dbReference type="Proteomes" id="UP001172673"/>
    </source>
</evidence>
<comment type="caution">
    <text evidence="11">The sequence shown here is derived from an EMBL/GenBank/DDBJ whole genome shotgun (WGS) entry which is preliminary data.</text>
</comment>
<evidence type="ECO:0000256" key="5">
    <source>
        <dbReference type="ARBA" id="ARBA00023157"/>
    </source>
</evidence>
<evidence type="ECO:0000256" key="4">
    <source>
        <dbReference type="ARBA" id="ARBA00023002"/>
    </source>
</evidence>
<dbReference type="EMBL" id="JAPDRK010000004">
    <property type="protein sequence ID" value="KAJ9613372.1"/>
    <property type="molecule type" value="Genomic_DNA"/>
</dbReference>
<accession>A0AA39CM61</accession>
<dbReference type="Proteomes" id="UP001172673">
    <property type="component" value="Unassembled WGS sequence"/>
</dbReference>
<comment type="similarity">
    <text evidence="8">Belongs to the peroxiredoxin family. BCP/PrxQ subfamily.</text>
</comment>